<keyword evidence="2" id="KW-0808">Transferase</keyword>
<feature type="domain" description="N-acetyltransferase" evidence="1">
    <location>
        <begin position="6"/>
        <end position="162"/>
    </location>
</feature>
<dbReference type="Proteomes" id="UP000253759">
    <property type="component" value="Unassembled WGS sequence"/>
</dbReference>
<dbReference type="SUPFAM" id="SSF55729">
    <property type="entry name" value="Acyl-CoA N-acyltransferases (Nat)"/>
    <property type="match status" value="1"/>
</dbReference>
<evidence type="ECO:0000259" key="1">
    <source>
        <dbReference type="PROSITE" id="PS51186"/>
    </source>
</evidence>
<dbReference type="AlphaFoldDB" id="A0A369W199"/>
<dbReference type="InterPro" id="IPR000182">
    <property type="entry name" value="GNAT_dom"/>
</dbReference>
<evidence type="ECO:0000313" key="2">
    <source>
        <dbReference type="EMBL" id="RDE08454.1"/>
    </source>
</evidence>
<accession>A0A369W199</accession>
<sequence length="190" mass="22095">MTDVQMTSRPATYADIDAIHRELMELIDSMPFYGDRFKAYEKARLDKTFLRTLLEIDPWHIMLFEADGETGGFSISGPANGTIFQYWSTIYPAHRKTPLSRFGMEAFIAHFDNNRFHKVSTFTRPENRPALALLKRFGYRETALLEDHIFGEDYLIMERKFTKAIEGYDNGVALPFAKRLKLKLRALTDR</sequence>
<dbReference type="PROSITE" id="PS51186">
    <property type="entry name" value="GNAT"/>
    <property type="match status" value="1"/>
</dbReference>
<organism evidence="2 3">
    <name type="scientific">Pelagibacterium lacus</name>
    <dbReference type="NCBI Taxonomy" id="2282655"/>
    <lineage>
        <taxon>Bacteria</taxon>
        <taxon>Pseudomonadati</taxon>
        <taxon>Pseudomonadota</taxon>
        <taxon>Alphaproteobacteria</taxon>
        <taxon>Hyphomicrobiales</taxon>
        <taxon>Devosiaceae</taxon>
        <taxon>Pelagibacterium</taxon>
    </lineage>
</organism>
<name>A0A369W199_9HYPH</name>
<dbReference type="EMBL" id="QQNH01000016">
    <property type="protein sequence ID" value="RDE08454.1"/>
    <property type="molecule type" value="Genomic_DNA"/>
</dbReference>
<evidence type="ECO:0000313" key="3">
    <source>
        <dbReference type="Proteomes" id="UP000253759"/>
    </source>
</evidence>
<protein>
    <submittedName>
        <fullName evidence="2">N-acetyltransferase</fullName>
    </submittedName>
</protein>
<reference evidence="3" key="1">
    <citation type="submission" date="2018-07" db="EMBL/GenBank/DDBJ databases">
        <authorList>
            <person name="Liu B.-T."/>
            <person name="Du Z."/>
        </authorList>
    </citation>
    <scope>NUCLEOTIDE SEQUENCE [LARGE SCALE GENOMIC DNA]</scope>
    <source>
        <strain evidence="3">XYN52</strain>
    </source>
</reference>
<proteinExistence type="predicted"/>
<dbReference type="GO" id="GO:0016747">
    <property type="term" value="F:acyltransferase activity, transferring groups other than amino-acyl groups"/>
    <property type="evidence" value="ECO:0007669"/>
    <property type="project" value="InterPro"/>
</dbReference>
<keyword evidence="3" id="KW-1185">Reference proteome</keyword>
<dbReference type="RefSeq" id="WP_114646294.1">
    <property type="nucleotide sequence ID" value="NZ_QQNH01000016.1"/>
</dbReference>
<dbReference type="InterPro" id="IPR016181">
    <property type="entry name" value="Acyl_CoA_acyltransferase"/>
</dbReference>
<gene>
    <name evidence="2" type="ORF">DVH29_11325</name>
</gene>
<dbReference type="OrthoDB" id="7947526at2"/>
<comment type="caution">
    <text evidence="2">The sequence shown here is derived from an EMBL/GenBank/DDBJ whole genome shotgun (WGS) entry which is preliminary data.</text>
</comment>
<dbReference type="Gene3D" id="3.40.630.30">
    <property type="match status" value="1"/>
</dbReference>